<reference evidence="2" key="1">
    <citation type="submission" date="2017-05" db="UniProtKB">
        <authorList>
            <consortium name="EnsemblMetazoa"/>
        </authorList>
    </citation>
    <scope>IDENTIFICATION</scope>
</reference>
<dbReference type="EnsemblMetazoa" id="Aqu2.1.38293_001">
    <property type="protein sequence ID" value="Aqu2.1.38293_001"/>
    <property type="gene ID" value="Aqu2.1.38293"/>
</dbReference>
<organism evidence="2">
    <name type="scientific">Amphimedon queenslandica</name>
    <name type="common">Sponge</name>
    <dbReference type="NCBI Taxonomy" id="400682"/>
    <lineage>
        <taxon>Eukaryota</taxon>
        <taxon>Metazoa</taxon>
        <taxon>Porifera</taxon>
        <taxon>Demospongiae</taxon>
        <taxon>Heteroscleromorpha</taxon>
        <taxon>Haplosclerida</taxon>
        <taxon>Niphatidae</taxon>
        <taxon>Amphimedon</taxon>
    </lineage>
</organism>
<dbReference type="InterPro" id="IPR013103">
    <property type="entry name" value="RVT_2"/>
</dbReference>
<sequence length="64" mass="7624">MDNKTAYLNGELAEEVFMCQQDGFKEMGKENNVCRINKSLYKLKQPPRCWNETIHQHLVKMNFM</sequence>
<dbReference type="eggNOG" id="KOG0017">
    <property type="taxonomic scope" value="Eukaryota"/>
</dbReference>
<dbReference type="InParanoid" id="A0A1X7VE81"/>
<evidence type="ECO:0000313" key="2">
    <source>
        <dbReference type="EnsemblMetazoa" id="Aqu2.1.38293_001"/>
    </source>
</evidence>
<feature type="domain" description="Reverse transcriptase Ty1/copia-type" evidence="1">
    <location>
        <begin position="1"/>
        <end position="63"/>
    </location>
</feature>
<protein>
    <recommendedName>
        <fullName evidence="1">Reverse transcriptase Ty1/copia-type domain-containing protein</fullName>
    </recommendedName>
</protein>
<name>A0A1X7VE81_AMPQE</name>
<proteinExistence type="predicted"/>
<evidence type="ECO:0000259" key="1">
    <source>
        <dbReference type="Pfam" id="PF07727"/>
    </source>
</evidence>
<accession>A0A1X7VE81</accession>
<dbReference type="Pfam" id="PF07727">
    <property type="entry name" value="RVT_2"/>
    <property type="match status" value="1"/>
</dbReference>
<dbReference type="STRING" id="400682.A0A1X7VE81"/>
<dbReference type="AlphaFoldDB" id="A0A1X7VE81"/>